<feature type="transmembrane region" description="Helical" evidence="5">
    <location>
        <begin position="98"/>
        <end position="131"/>
    </location>
</feature>
<keyword evidence="2 5" id="KW-0812">Transmembrane</keyword>
<evidence type="ECO:0000256" key="3">
    <source>
        <dbReference type="ARBA" id="ARBA00022989"/>
    </source>
</evidence>
<dbReference type="OrthoDB" id="9811969at2"/>
<evidence type="ECO:0000256" key="2">
    <source>
        <dbReference type="ARBA" id="ARBA00022692"/>
    </source>
</evidence>
<comment type="caution">
    <text evidence="6">The sequence shown here is derived from an EMBL/GenBank/DDBJ whole genome shotgun (WGS) entry which is preliminary data.</text>
</comment>
<evidence type="ECO:0000313" key="6">
    <source>
        <dbReference type="EMBL" id="KOF22393.1"/>
    </source>
</evidence>
<accession>A0A0L8C6H7</accession>
<organism evidence="6 7">
    <name type="scientific">Ensifer adhaerens</name>
    <name type="common">Sinorhizobium morelense</name>
    <dbReference type="NCBI Taxonomy" id="106592"/>
    <lineage>
        <taxon>Bacteria</taxon>
        <taxon>Pseudomonadati</taxon>
        <taxon>Pseudomonadota</taxon>
        <taxon>Alphaproteobacteria</taxon>
        <taxon>Hyphomicrobiales</taxon>
        <taxon>Rhizobiaceae</taxon>
        <taxon>Sinorhizobium/Ensifer group</taxon>
        <taxon>Ensifer</taxon>
    </lineage>
</organism>
<sequence length="157" mass="17999">MNAYRAKPLSFPWPALLYGTATLAALLLARYAPIPVAHGHGWVPWISGGILVATAIWLDLWAVKTLLDRHTAVLPHRCATCLVTYGPFRFTRNPIYLGYTLMMIGFGLITLNPWFFIMAITAVMLTTIFAIRNEERHLLSRFGFEFERYCRHTSRWI</sequence>
<name>A0A0L8C6H7_ENSAD</name>
<dbReference type="PANTHER" id="PTHR12714">
    <property type="entry name" value="PROTEIN-S ISOPRENYLCYSTEINE O-METHYLTRANSFERASE"/>
    <property type="match status" value="1"/>
</dbReference>
<dbReference type="GO" id="GO:0032259">
    <property type="term" value="P:methylation"/>
    <property type="evidence" value="ECO:0007669"/>
    <property type="project" value="UniProtKB-KW"/>
</dbReference>
<reference evidence="7" key="1">
    <citation type="submission" date="2015-07" db="EMBL/GenBank/DDBJ databases">
        <title>Whole genome sequence of an Ensifer adhaerens strain isolated from a cave pool in the Wind Cave National Park.</title>
        <authorList>
            <person name="Eng W.W.H."/>
            <person name="Gan H.M."/>
            <person name="Barton H.A."/>
            <person name="Savka M.A."/>
        </authorList>
    </citation>
    <scope>NUCLEOTIDE SEQUENCE [LARGE SCALE GENOMIC DNA]</scope>
    <source>
        <strain evidence="7">SD006</strain>
    </source>
</reference>
<feature type="transmembrane region" description="Helical" evidence="5">
    <location>
        <begin position="41"/>
        <end position="58"/>
    </location>
</feature>
<dbReference type="Pfam" id="PF04191">
    <property type="entry name" value="PEMT"/>
    <property type="match status" value="1"/>
</dbReference>
<gene>
    <name evidence="6" type="ORF">AC244_02340</name>
</gene>
<evidence type="ECO:0000256" key="1">
    <source>
        <dbReference type="ARBA" id="ARBA00004127"/>
    </source>
</evidence>
<evidence type="ECO:0000313" key="7">
    <source>
        <dbReference type="Proteomes" id="UP000037425"/>
    </source>
</evidence>
<dbReference type="EMBL" id="LGAP01000001">
    <property type="protein sequence ID" value="KOF22393.1"/>
    <property type="molecule type" value="Genomic_DNA"/>
</dbReference>
<keyword evidence="6" id="KW-0489">Methyltransferase</keyword>
<evidence type="ECO:0000256" key="5">
    <source>
        <dbReference type="SAM" id="Phobius"/>
    </source>
</evidence>
<dbReference type="AlphaFoldDB" id="A0A0L8C6H7"/>
<keyword evidence="3 5" id="KW-1133">Transmembrane helix</keyword>
<dbReference type="InterPro" id="IPR007318">
    <property type="entry name" value="Phopholipid_MeTrfase"/>
</dbReference>
<dbReference type="Proteomes" id="UP000037425">
    <property type="component" value="Unassembled WGS sequence"/>
</dbReference>
<comment type="subcellular location">
    <subcellularLocation>
        <location evidence="1">Endomembrane system</location>
        <topology evidence="1">Multi-pass membrane protein</topology>
    </subcellularLocation>
</comment>
<proteinExistence type="predicted"/>
<dbReference type="GO" id="GO:0012505">
    <property type="term" value="C:endomembrane system"/>
    <property type="evidence" value="ECO:0007669"/>
    <property type="project" value="UniProtKB-SubCell"/>
</dbReference>
<keyword evidence="4 5" id="KW-0472">Membrane</keyword>
<evidence type="ECO:0000256" key="4">
    <source>
        <dbReference type="ARBA" id="ARBA00023136"/>
    </source>
</evidence>
<dbReference type="GO" id="GO:0008168">
    <property type="term" value="F:methyltransferase activity"/>
    <property type="evidence" value="ECO:0007669"/>
    <property type="project" value="UniProtKB-KW"/>
</dbReference>
<dbReference type="RefSeq" id="WP_053247196.1">
    <property type="nucleotide sequence ID" value="NZ_LGAP01000001.1"/>
</dbReference>
<protein>
    <submittedName>
        <fullName evidence="6">Isoprenylcysteine carboxyl methyltransferase</fullName>
    </submittedName>
</protein>
<dbReference type="PANTHER" id="PTHR12714:SF24">
    <property type="entry name" value="SLR1182 PROTEIN"/>
    <property type="match status" value="1"/>
</dbReference>
<keyword evidence="6" id="KW-0808">Transferase</keyword>
<feature type="transmembrane region" description="Helical" evidence="5">
    <location>
        <begin position="12"/>
        <end position="29"/>
    </location>
</feature>
<dbReference type="PATRIC" id="fig|106592.7.peg.502"/>
<dbReference type="Gene3D" id="1.20.120.1630">
    <property type="match status" value="1"/>
</dbReference>